<dbReference type="InterPro" id="IPR001387">
    <property type="entry name" value="Cro/C1-type_HTH"/>
</dbReference>
<dbReference type="CDD" id="cd00093">
    <property type="entry name" value="HTH_XRE"/>
    <property type="match status" value="1"/>
</dbReference>
<dbReference type="PANTHER" id="PTHR46558">
    <property type="entry name" value="TRACRIPTIONAL REGULATORY PROTEIN-RELATED-RELATED"/>
    <property type="match status" value="1"/>
</dbReference>
<keyword evidence="2" id="KW-0812">Transmembrane</keyword>
<dbReference type="InterPro" id="IPR010982">
    <property type="entry name" value="Lambda_DNA-bd_dom_sf"/>
</dbReference>
<feature type="domain" description="HTH cro/C1-type" evidence="3">
    <location>
        <begin position="7"/>
        <end position="61"/>
    </location>
</feature>
<dbReference type="RefSeq" id="WP_092457332.1">
    <property type="nucleotide sequence ID" value="NZ_FOJI01000021.1"/>
</dbReference>
<gene>
    <name evidence="4" type="ORF">SAMN05421659_1212</name>
</gene>
<organism evidence="4 5">
    <name type="scientific">[Clostridium] fimetarium</name>
    <dbReference type="NCBI Taxonomy" id="99656"/>
    <lineage>
        <taxon>Bacteria</taxon>
        <taxon>Bacillati</taxon>
        <taxon>Bacillota</taxon>
        <taxon>Clostridia</taxon>
        <taxon>Lachnospirales</taxon>
        <taxon>Lachnospiraceae</taxon>
    </lineage>
</organism>
<dbReference type="Proteomes" id="UP000199701">
    <property type="component" value="Unassembled WGS sequence"/>
</dbReference>
<evidence type="ECO:0000259" key="3">
    <source>
        <dbReference type="PROSITE" id="PS50943"/>
    </source>
</evidence>
<keyword evidence="2" id="KW-1133">Transmembrane helix</keyword>
<dbReference type="GO" id="GO:0003677">
    <property type="term" value="F:DNA binding"/>
    <property type="evidence" value="ECO:0007669"/>
    <property type="project" value="UniProtKB-KW"/>
</dbReference>
<accession>A0A1I0RQQ4</accession>
<dbReference type="EMBL" id="FOJI01000021">
    <property type="protein sequence ID" value="SEW43439.1"/>
    <property type="molecule type" value="Genomic_DNA"/>
</dbReference>
<evidence type="ECO:0000256" key="2">
    <source>
        <dbReference type="SAM" id="Phobius"/>
    </source>
</evidence>
<keyword evidence="5" id="KW-1185">Reference proteome</keyword>
<dbReference type="Gene3D" id="1.10.260.40">
    <property type="entry name" value="lambda repressor-like DNA-binding domains"/>
    <property type="match status" value="1"/>
</dbReference>
<keyword evidence="1" id="KW-0238">DNA-binding</keyword>
<evidence type="ECO:0000313" key="5">
    <source>
        <dbReference type="Proteomes" id="UP000199701"/>
    </source>
</evidence>
<feature type="transmembrane region" description="Helical" evidence="2">
    <location>
        <begin position="149"/>
        <end position="170"/>
    </location>
</feature>
<protein>
    <submittedName>
        <fullName evidence="4">Helix-turn-helix</fullName>
    </submittedName>
</protein>
<dbReference type="OrthoDB" id="9801008at2"/>
<sequence>MTFGEKLQLLRKQKGISQEQLASKLSVSRQAISKWELDNSLPDTENVIMLSELFDVSTDYLLKDHVENTKENLISASSIKENLAPVNSKKEKYTIFSGIGCVLFSCLSFFVVWILEKVYPAPIVFYNTSTHLWKVGLDNFIWVHGLEDFMFIIGVLFVIGIGLICHKQIIWTTHKFHQLKSNQTK</sequence>
<dbReference type="AlphaFoldDB" id="A0A1I0RQQ4"/>
<evidence type="ECO:0000256" key="1">
    <source>
        <dbReference type="ARBA" id="ARBA00023125"/>
    </source>
</evidence>
<dbReference type="SMART" id="SM00530">
    <property type="entry name" value="HTH_XRE"/>
    <property type="match status" value="1"/>
</dbReference>
<dbReference type="PANTHER" id="PTHR46558:SF13">
    <property type="entry name" value="HTH-TYPE TRANSCRIPTIONAL REGULATOR IMMR"/>
    <property type="match status" value="1"/>
</dbReference>
<dbReference type="STRING" id="99656.SAMN05421659_1212"/>
<dbReference type="Pfam" id="PF01381">
    <property type="entry name" value="HTH_3"/>
    <property type="match status" value="1"/>
</dbReference>
<keyword evidence="2" id="KW-0472">Membrane</keyword>
<dbReference type="SUPFAM" id="SSF47413">
    <property type="entry name" value="lambda repressor-like DNA-binding domains"/>
    <property type="match status" value="1"/>
</dbReference>
<feature type="transmembrane region" description="Helical" evidence="2">
    <location>
        <begin position="93"/>
        <end position="115"/>
    </location>
</feature>
<reference evidence="4 5" key="1">
    <citation type="submission" date="2016-10" db="EMBL/GenBank/DDBJ databases">
        <authorList>
            <person name="de Groot N.N."/>
        </authorList>
    </citation>
    <scope>NUCLEOTIDE SEQUENCE [LARGE SCALE GENOMIC DNA]</scope>
    <source>
        <strain evidence="4 5">DSM 9179</strain>
    </source>
</reference>
<evidence type="ECO:0000313" key="4">
    <source>
        <dbReference type="EMBL" id="SEW43439.1"/>
    </source>
</evidence>
<dbReference type="PROSITE" id="PS50943">
    <property type="entry name" value="HTH_CROC1"/>
    <property type="match status" value="1"/>
</dbReference>
<proteinExistence type="predicted"/>
<name>A0A1I0RQQ4_9FIRM</name>